<sequence>MLPHSTTPHAHVHGAGPALLLAHGAGGSFDDNFGGLVGELRHRRTLLGRDYPGSGSRPVAGAPLQLDDLADELVDTAVSHGLSHFPVLGLSLGSAVAITAALRHPDRVSALVLTVGFPRGDSQLTTFAEQYAVLAADGRVDALARMLVLAESPAVLADRDEQTRSEVLDAMAAGLQQTAALRAPQMELAPRVDLTDRLPGISVPTLVIAAGQDRIVLPGSTRDLARGIPEAELVELPGAGHIFTAPEVVEWAALVAAFLDRHGV</sequence>
<reference evidence="3" key="1">
    <citation type="submission" date="2015-03" db="EMBL/GenBank/DDBJ databases">
        <title>Luteipulveratus halotolerans sp. nov., a novel actinobacterium (Dermacoccaceae) from Sarawak, Malaysia.</title>
        <authorList>
            <person name="Juboi H."/>
            <person name="Basik A."/>
            <person name="Shamsul S.S."/>
            <person name="Arnold P."/>
            <person name="Schmitt E.K."/>
            <person name="Sanglier J.-J."/>
            <person name="Yeo T."/>
        </authorList>
    </citation>
    <scope>NUCLEOTIDE SEQUENCE [LARGE SCALE GENOMIC DNA]</scope>
    <source>
        <strain evidence="3">C296001</strain>
    </source>
</reference>
<dbReference type="PRINTS" id="PR00111">
    <property type="entry name" value="ABHYDROLASE"/>
</dbReference>
<evidence type="ECO:0000259" key="1">
    <source>
        <dbReference type="Pfam" id="PF00561"/>
    </source>
</evidence>
<dbReference type="SUPFAM" id="SSF53474">
    <property type="entry name" value="alpha/beta-Hydrolases"/>
    <property type="match status" value="1"/>
</dbReference>
<evidence type="ECO:0000313" key="2">
    <source>
        <dbReference type="EMBL" id="KNX36451.1"/>
    </source>
</evidence>
<dbReference type="Pfam" id="PF00561">
    <property type="entry name" value="Abhydrolase_1"/>
    <property type="match status" value="1"/>
</dbReference>
<dbReference type="InterPro" id="IPR050266">
    <property type="entry name" value="AB_hydrolase_sf"/>
</dbReference>
<dbReference type="PANTHER" id="PTHR43798">
    <property type="entry name" value="MONOACYLGLYCEROL LIPASE"/>
    <property type="match status" value="1"/>
</dbReference>
<dbReference type="Proteomes" id="UP000037397">
    <property type="component" value="Unassembled WGS sequence"/>
</dbReference>
<name>A0A0L6CF28_9MICO</name>
<dbReference type="STRING" id="1631356.VV01_03670"/>
<protein>
    <recommendedName>
        <fullName evidence="1">AB hydrolase-1 domain-containing protein</fullName>
    </recommendedName>
</protein>
<dbReference type="EMBL" id="LAIR01000002">
    <property type="protein sequence ID" value="KNX36451.1"/>
    <property type="molecule type" value="Genomic_DNA"/>
</dbReference>
<gene>
    <name evidence="2" type="ORF">VV01_03670</name>
</gene>
<accession>A0A0L6CF28</accession>
<feature type="domain" description="AB hydrolase-1" evidence="1">
    <location>
        <begin position="17"/>
        <end position="242"/>
    </location>
</feature>
<dbReference type="Gene3D" id="3.40.50.1820">
    <property type="entry name" value="alpha/beta hydrolase"/>
    <property type="match status" value="1"/>
</dbReference>
<dbReference type="InterPro" id="IPR029058">
    <property type="entry name" value="AB_hydrolase_fold"/>
</dbReference>
<comment type="caution">
    <text evidence="2">The sequence shown here is derived from an EMBL/GenBank/DDBJ whole genome shotgun (WGS) entry which is preliminary data.</text>
</comment>
<keyword evidence="3" id="KW-1185">Reference proteome</keyword>
<dbReference type="PATRIC" id="fig|1631356.3.peg.665"/>
<dbReference type="RefSeq" id="WP_050668706.1">
    <property type="nucleotide sequence ID" value="NZ_LAIR01000002.1"/>
</dbReference>
<organism evidence="2 3">
    <name type="scientific">Luteipulveratus halotolerans</name>
    <dbReference type="NCBI Taxonomy" id="1631356"/>
    <lineage>
        <taxon>Bacteria</taxon>
        <taxon>Bacillati</taxon>
        <taxon>Actinomycetota</taxon>
        <taxon>Actinomycetes</taxon>
        <taxon>Micrococcales</taxon>
        <taxon>Dermacoccaceae</taxon>
        <taxon>Luteipulveratus</taxon>
    </lineage>
</organism>
<dbReference type="GO" id="GO:0003824">
    <property type="term" value="F:catalytic activity"/>
    <property type="evidence" value="ECO:0007669"/>
    <property type="project" value="UniProtKB-ARBA"/>
</dbReference>
<dbReference type="InterPro" id="IPR000073">
    <property type="entry name" value="AB_hydrolase_1"/>
</dbReference>
<dbReference type="AlphaFoldDB" id="A0A0L6CF28"/>
<proteinExistence type="predicted"/>
<evidence type="ECO:0000313" key="3">
    <source>
        <dbReference type="Proteomes" id="UP000037397"/>
    </source>
</evidence>